<organism evidence="2 3">
    <name type="scientific">Dimargaris verticillata</name>
    <dbReference type="NCBI Taxonomy" id="2761393"/>
    <lineage>
        <taxon>Eukaryota</taxon>
        <taxon>Fungi</taxon>
        <taxon>Fungi incertae sedis</taxon>
        <taxon>Zoopagomycota</taxon>
        <taxon>Kickxellomycotina</taxon>
        <taxon>Dimargaritomycetes</taxon>
        <taxon>Dimargaritales</taxon>
        <taxon>Dimargaritaceae</taxon>
        <taxon>Dimargaris</taxon>
    </lineage>
</organism>
<name>A0A9W8AW60_9FUNG</name>
<dbReference type="Proteomes" id="UP001151582">
    <property type="component" value="Unassembled WGS sequence"/>
</dbReference>
<protein>
    <submittedName>
        <fullName evidence="2">Uncharacterized protein</fullName>
    </submittedName>
</protein>
<feature type="compositionally biased region" description="Polar residues" evidence="1">
    <location>
        <begin position="77"/>
        <end position="87"/>
    </location>
</feature>
<reference evidence="2" key="1">
    <citation type="submission" date="2022-07" db="EMBL/GenBank/DDBJ databases">
        <title>Phylogenomic reconstructions and comparative analyses of Kickxellomycotina fungi.</title>
        <authorList>
            <person name="Reynolds N.K."/>
            <person name="Stajich J.E."/>
            <person name="Barry K."/>
            <person name="Grigoriev I.V."/>
            <person name="Crous P."/>
            <person name="Smith M.E."/>
        </authorList>
    </citation>
    <scope>NUCLEOTIDE SEQUENCE</scope>
    <source>
        <strain evidence="2">RSA 567</strain>
    </source>
</reference>
<feature type="region of interest" description="Disordered" evidence="1">
    <location>
        <begin position="45"/>
        <end position="87"/>
    </location>
</feature>
<evidence type="ECO:0000256" key="1">
    <source>
        <dbReference type="SAM" id="MobiDB-lite"/>
    </source>
</evidence>
<accession>A0A9W8AW60</accession>
<gene>
    <name evidence="2" type="ORF">H4R34_005639</name>
</gene>
<keyword evidence="3" id="KW-1185">Reference proteome</keyword>
<evidence type="ECO:0000313" key="3">
    <source>
        <dbReference type="Proteomes" id="UP001151582"/>
    </source>
</evidence>
<proteinExistence type="predicted"/>
<dbReference type="AlphaFoldDB" id="A0A9W8AW60"/>
<feature type="non-terminal residue" evidence="2">
    <location>
        <position position="87"/>
    </location>
</feature>
<sequence>MATRVYRPGLLADHSSSPTYAPGSPFHRDSSVAASPIATHNQYTVNTASYPASETRSTISRSSTDGITASLEETLHDSTQGSPTNST</sequence>
<feature type="compositionally biased region" description="Low complexity" evidence="1">
    <location>
        <begin position="53"/>
        <end position="64"/>
    </location>
</feature>
<feature type="region of interest" description="Disordered" evidence="1">
    <location>
        <begin position="1"/>
        <end position="28"/>
    </location>
</feature>
<dbReference type="EMBL" id="JANBQB010001263">
    <property type="protein sequence ID" value="KAJ1971744.1"/>
    <property type="molecule type" value="Genomic_DNA"/>
</dbReference>
<evidence type="ECO:0000313" key="2">
    <source>
        <dbReference type="EMBL" id="KAJ1971744.1"/>
    </source>
</evidence>
<comment type="caution">
    <text evidence="2">The sequence shown here is derived from an EMBL/GenBank/DDBJ whole genome shotgun (WGS) entry which is preliminary data.</text>
</comment>